<gene>
    <name evidence="13" type="ORF">C9I98_06370</name>
</gene>
<protein>
    <recommendedName>
        <fullName evidence="4">Multidrug export protein MepA</fullName>
    </recommendedName>
    <alternativeName>
        <fullName evidence="3">Multidrug resistance protein NorM</fullName>
    </alternativeName>
    <alternativeName>
        <fullName evidence="11">Na(+)/drug antiporter</fullName>
    </alternativeName>
</protein>
<dbReference type="GO" id="GO:0005886">
    <property type="term" value="C:plasma membrane"/>
    <property type="evidence" value="ECO:0007669"/>
    <property type="project" value="UniProtKB-SubCell"/>
</dbReference>
<dbReference type="GO" id="GO:0042910">
    <property type="term" value="F:xenobiotic transmembrane transporter activity"/>
    <property type="evidence" value="ECO:0007669"/>
    <property type="project" value="InterPro"/>
</dbReference>
<dbReference type="EMBL" id="PYMA01000003">
    <property type="protein sequence ID" value="PSW20471.1"/>
    <property type="molecule type" value="Genomic_DNA"/>
</dbReference>
<sequence>MATTHIDLHYTPIKRCFKHYLLPAITGLIIKSLFIMGDTIMIGRGTGPDGLGAVALTIPFFSFFTAIAMMLGIGGSAMMAIQFGKGRFEEGQTLFVQSLLLTLILAGGLSMAGLYWLDEMLALMGAQGNTAALTGDFLSIMLQFFIIYALGWVLSCFIRNDGNPRLAMYAMAGSALLNLVLDYFFIFHFGWGIKGAAYATGIAQSLMLLFLLTHFFNPRSKLKLSLRGLGLSKAPKILSIGLPIFFIESSMAATTLIYNVVLLDLGGELYLNAFSIVMNVGIFVMFILVGIGQACQPIISFNHGAESVERVRETLFIGLRFAVITGVVAVILSQLFSKQISGLFTVDNPELVMLSASALVFYFLAFPFMAINLVTATMFQSIGSPANANIISLCRGFLFVVIGLFALPKVLPESGVWLSPLFAETLAALISVVLLARLLKQMKNQTPAVVEQT</sequence>
<feature type="transmembrane region" description="Helical" evidence="12">
    <location>
        <begin position="93"/>
        <end position="117"/>
    </location>
</feature>
<name>A0A2T3NW76_9GAMM</name>
<keyword evidence="7 12" id="KW-0812">Transmembrane</keyword>
<evidence type="ECO:0000256" key="4">
    <source>
        <dbReference type="ARBA" id="ARBA00022106"/>
    </source>
</evidence>
<feature type="transmembrane region" description="Helical" evidence="12">
    <location>
        <begin position="20"/>
        <end position="42"/>
    </location>
</feature>
<evidence type="ECO:0000256" key="12">
    <source>
        <dbReference type="SAM" id="Phobius"/>
    </source>
</evidence>
<evidence type="ECO:0000256" key="1">
    <source>
        <dbReference type="ARBA" id="ARBA00004429"/>
    </source>
</evidence>
<dbReference type="GO" id="GO:0015297">
    <property type="term" value="F:antiporter activity"/>
    <property type="evidence" value="ECO:0007669"/>
    <property type="project" value="InterPro"/>
</dbReference>
<dbReference type="PIRSF" id="PIRSF006603">
    <property type="entry name" value="DinF"/>
    <property type="match status" value="1"/>
</dbReference>
<feature type="transmembrane region" description="Helical" evidence="12">
    <location>
        <begin position="315"/>
        <end position="336"/>
    </location>
</feature>
<evidence type="ECO:0000313" key="14">
    <source>
        <dbReference type="Proteomes" id="UP000241771"/>
    </source>
</evidence>
<evidence type="ECO:0000256" key="11">
    <source>
        <dbReference type="ARBA" id="ARBA00030855"/>
    </source>
</evidence>
<evidence type="ECO:0000313" key="13">
    <source>
        <dbReference type="EMBL" id="PSW20471.1"/>
    </source>
</evidence>
<dbReference type="GO" id="GO:0046677">
    <property type="term" value="P:response to antibiotic"/>
    <property type="evidence" value="ECO:0007669"/>
    <property type="project" value="UniProtKB-KW"/>
</dbReference>
<accession>A0A2T3NW76</accession>
<evidence type="ECO:0000256" key="7">
    <source>
        <dbReference type="ARBA" id="ARBA00022692"/>
    </source>
</evidence>
<feature type="transmembrane region" description="Helical" evidence="12">
    <location>
        <begin position="356"/>
        <end position="378"/>
    </location>
</feature>
<dbReference type="PANTHER" id="PTHR43823:SF3">
    <property type="entry name" value="MULTIDRUG EXPORT PROTEIN MEPA"/>
    <property type="match status" value="1"/>
</dbReference>
<organism evidence="13 14">
    <name type="scientific">Photobacterium sanctipauli</name>
    <dbReference type="NCBI Taxonomy" id="1342794"/>
    <lineage>
        <taxon>Bacteria</taxon>
        <taxon>Pseudomonadati</taxon>
        <taxon>Pseudomonadota</taxon>
        <taxon>Gammaproteobacteria</taxon>
        <taxon>Vibrionales</taxon>
        <taxon>Vibrionaceae</taxon>
        <taxon>Photobacterium</taxon>
    </lineage>
</organism>
<dbReference type="Proteomes" id="UP000241771">
    <property type="component" value="Unassembled WGS sequence"/>
</dbReference>
<dbReference type="AlphaFoldDB" id="A0A2T3NW76"/>
<comment type="subcellular location">
    <subcellularLocation>
        <location evidence="1">Cell inner membrane</location>
        <topology evidence="1">Multi-pass membrane protein</topology>
    </subcellularLocation>
</comment>
<keyword evidence="5" id="KW-0813">Transport</keyword>
<evidence type="ECO:0000256" key="9">
    <source>
        <dbReference type="ARBA" id="ARBA00023136"/>
    </source>
</evidence>
<dbReference type="CDD" id="cd13143">
    <property type="entry name" value="MATE_MepA_like"/>
    <property type="match status" value="1"/>
</dbReference>
<feature type="transmembrane region" description="Helical" evidence="12">
    <location>
        <begin position="390"/>
        <end position="411"/>
    </location>
</feature>
<evidence type="ECO:0000256" key="6">
    <source>
        <dbReference type="ARBA" id="ARBA00022475"/>
    </source>
</evidence>
<dbReference type="RefSeq" id="WP_036825883.1">
    <property type="nucleotide sequence ID" value="NZ_JGVO01000689.1"/>
</dbReference>
<dbReference type="PANTHER" id="PTHR43823">
    <property type="entry name" value="SPORULATION PROTEIN YKVU"/>
    <property type="match status" value="1"/>
</dbReference>
<proteinExistence type="inferred from homology"/>
<keyword evidence="9 12" id="KW-0472">Membrane</keyword>
<keyword evidence="8 12" id="KW-1133">Transmembrane helix</keyword>
<feature type="transmembrane region" description="Helical" evidence="12">
    <location>
        <begin position="166"/>
        <end position="189"/>
    </location>
</feature>
<dbReference type="OrthoDB" id="9806302at2"/>
<evidence type="ECO:0000256" key="3">
    <source>
        <dbReference type="ARBA" id="ARBA00013489"/>
    </source>
</evidence>
<dbReference type="NCBIfam" id="TIGR00797">
    <property type="entry name" value="matE"/>
    <property type="match status" value="1"/>
</dbReference>
<comment type="caution">
    <text evidence="13">The sequence shown here is derived from an EMBL/GenBank/DDBJ whole genome shotgun (WGS) entry which is preliminary data.</text>
</comment>
<feature type="transmembrane region" description="Helical" evidence="12">
    <location>
        <begin position="195"/>
        <end position="216"/>
    </location>
</feature>
<feature type="transmembrane region" description="Helical" evidence="12">
    <location>
        <begin position="417"/>
        <end position="436"/>
    </location>
</feature>
<dbReference type="InterPro" id="IPR051327">
    <property type="entry name" value="MATE_MepA_subfamily"/>
</dbReference>
<dbReference type="Pfam" id="PF01554">
    <property type="entry name" value="MatE"/>
    <property type="match status" value="2"/>
</dbReference>
<keyword evidence="10" id="KW-0046">Antibiotic resistance</keyword>
<feature type="transmembrane region" description="Helical" evidence="12">
    <location>
        <begin position="237"/>
        <end position="258"/>
    </location>
</feature>
<feature type="transmembrane region" description="Helical" evidence="12">
    <location>
        <begin position="137"/>
        <end position="154"/>
    </location>
</feature>
<evidence type="ECO:0000256" key="8">
    <source>
        <dbReference type="ARBA" id="ARBA00022989"/>
    </source>
</evidence>
<feature type="transmembrane region" description="Helical" evidence="12">
    <location>
        <begin position="270"/>
        <end position="294"/>
    </location>
</feature>
<evidence type="ECO:0000256" key="10">
    <source>
        <dbReference type="ARBA" id="ARBA00023251"/>
    </source>
</evidence>
<reference evidence="13 14" key="1">
    <citation type="submission" date="2018-01" db="EMBL/GenBank/DDBJ databases">
        <title>Whole genome sequencing of Histamine producing bacteria.</title>
        <authorList>
            <person name="Butler K."/>
        </authorList>
    </citation>
    <scope>NUCLEOTIDE SEQUENCE [LARGE SCALE GENOMIC DNA]</scope>
    <source>
        <strain evidence="13 14">DSM 100436</strain>
    </source>
</reference>
<keyword evidence="6" id="KW-1003">Cell membrane</keyword>
<evidence type="ECO:0000256" key="5">
    <source>
        <dbReference type="ARBA" id="ARBA00022448"/>
    </source>
</evidence>
<comment type="similarity">
    <text evidence="2">Belongs to the multi antimicrobial extrusion (MATE) (TC 2.A.66.1) family. MepA subfamily.</text>
</comment>
<evidence type="ECO:0000256" key="2">
    <source>
        <dbReference type="ARBA" id="ARBA00008417"/>
    </source>
</evidence>
<dbReference type="InterPro" id="IPR002528">
    <property type="entry name" value="MATE_fam"/>
</dbReference>
<feature type="transmembrane region" description="Helical" evidence="12">
    <location>
        <begin position="54"/>
        <end position="81"/>
    </location>
</feature>
<dbReference type="InterPro" id="IPR048279">
    <property type="entry name" value="MdtK-like"/>
</dbReference>
<dbReference type="InterPro" id="IPR045070">
    <property type="entry name" value="MATE_MepA-like"/>
</dbReference>
<keyword evidence="14" id="KW-1185">Reference proteome</keyword>